<evidence type="ECO:0000313" key="4">
    <source>
        <dbReference type="RefSeq" id="XP_010262087.1"/>
    </source>
</evidence>
<dbReference type="Pfam" id="PF14432">
    <property type="entry name" value="DYW_deaminase"/>
    <property type="match status" value="1"/>
</dbReference>
<keyword evidence="3" id="KW-1185">Reference proteome</keyword>
<dbReference type="InterPro" id="IPR046848">
    <property type="entry name" value="E_motif"/>
</dbReference>
<dbReference type="GO" id="GO:0003723">
    <property type="term" value="F:RNA binding"/>
    <property type="evidence" value="ECO:0007669"/>
    <property type="project" value="InterPro"/>
</dbReference>
<name>A0A1U8AA64_NELNU</name>
<dbReference type="Pfam" id="PF20431">
    <property type="entry name" value="E_motif"/>
    <property type="match status" value="1"/>
</dbReference>
<evidence type="ECO:0000313" key="3">
    <source>
        <dbReference type="Proteomes" id="UP000189703"/>
    </source>
</evidence>
<dbReference type="FunFam" id="1.25.40.10:FF:000144">
    <property type="entry name" value="Pentatricopeptide repeat-containing protein, mitochondrial"/>
    <property type="match status" value="1"/>
</dbReference>
<dbReference type="GO" id="GO:0009451">
    <property type="term" value="P:RNA modification"/>
    <property type="evidence" value="ECO:0007669"/>
    <property type="project" value="InterPro"/>
</dbReference>
<dbReference type="Pfam" id="PF01535">
    <property type="entry name" value="PPR"/>
    <property type="match status" value="4"/>
</dbReference>
<dbReference type="FunFam" id="1.25.40.10:FF:001180">
    <property type="entry name" value="Pentatricopeptide repeat-containing protein At2g03380, mitochondrial"/>
    <property type="match status" value="1"/>
</dbReference>
<keyword evidence="1" id="KW-0677">Repeat</keyword>
<dbReference type="PANTHER" id="PTHR47926:SF389">
    <property type="entry name" value="PENTATRICOPEPTIDE PROTEIN-RELATED"/>
    <property type="match status" value="1"/>
</dbReference>
<dbReference type="GeneID" id="104600696"/>
<protein>
    <submittedName>
        <fullName evidence="4">Pentatricopeptide repeat-containing protein At1g17630</fullName>
    </submittedName>
</protein>
<dbReference type="RefSeq" id="XP_010262087.1">
    <property type="nucleotide sequence ID" value="XM_010263785.2"/>
</dbReference>
<dbReference type="PANTHER" id="PTHR47926">
    <property type="entry name" value="PENTATRICOPEPTIDE REPEAT-CONTAINING PROTEIN"/>
    <property type="match status" value="1"/>
</dbReference>
<dbReference type="OMA" id="RPDLCVW"/>
<gene>
    <name evidence="4" type="primary">LOC104600696</name>
</gene>
<dbReference type="Gene3D" id="1.25.40.10">
    <property type="entry name" value="Tetratricopeptide repeat domain"/>
    <property type="match status" value="4"/>
</dbReference>
<dbReference type="AlphaFoldDB" id="A0A1U8AA64"/>
<comment type="similarity">
    <text evidence="2">Belongs to the PPR family. PCMP-E subfamily.</text>
</comment>
<dbReference type="InterPro" id="IPR002885">
    <property type="entry name" value="PPR_rpt"/>
</dbReference>
<evidence type="ECO:0000256" key="2">
    <source>
        <dbReference type="ARBA" id="ARBA00061659"/>
    </source>
</evidence>
<dbReference type="InterPro" id="IPR011990">
    <property type="entry name" value="TPR-like_helical_dom_sf"/>
</dbReference>
<reference evidence="4" key="1">
    <citation type="submission" date="2025-08" db="UniProtKB">
        <authorList>
            <consortium name="RefSeq"/>
        </authorList>
    </citation>
    <scope>IDENTIFICATION</scope>
</reference>
<dbReference type="GO" id="GO:0031930">
    <property type="term" value="P:mitochondria-nucleus signaling pathway"/>
    <property type="evidence" value="ECO:0000318"/>
    <property type="project" value="GO_Central"/>
</dbReference>
<dbReference type="GO" id="GO:0008270">
    <property type="term" value="F:zinc ion binding"/>
    <property type="evidence" value="ECO:0007669"/>
    <property type="project" value="InterPro"/>
</dbReference>
<dbReference type="KEGG" id="nnu:104600696"/>
<organism evidence="3 4">
    <name type="scientific">Nelumbo nucifera</name>
    <name type="common">Sacred lotus</name>
    <dbReference type="NCBI Taxonomy" id="4432"/>
    <lineage>
        <taxon>Eukaryota</taxon>
        <taxon>Viridiplantae</taxon>
        <taxon>Streptophyta</taxon>
        <taxon>Embryophyta</taxon>
        <taxon>Tracheophyta</taxon>
        <taxon>Spermatophyta</taxon>
        <taxon>Magnoliopsida</taxon>
        <taxon>Proteales</taxon>
        <taxon>Nelumbonaceae</taxon>
        <taxon>Nelumbo</taxon>
    </lineage>
</organism>
<dbReference type="Proteomes" id="UP000189703">
    <property type="component" value="Unplaced"/>
</dbReference>
<dbReference type="OrthoDB" id="881013at2759"/>
<accession>A0A1U8AA64</accession>
<dbReference type="InterPro" id="IPR032867">
    <property type="entry name" value="DYW_dom"/>
</dbReference>
<dbReference type="InterPro" id="IPR046960">
    <property type="entry name" value="PPR_At4g14850-like_plant"/>
</dbReference>
<dbReference type="FunFam" id="1.25.40.10:FF:000366">
    <property type="entry name" value="Pentatricopeptide (PPR) repeat-containing protein"/>
    <property type="match status" value="1"/>
</dbReference>
<dbReference type="FunFam" id="1.25.40.10:FF:000393">
    <property type="entry name" value="Pentatricopeptide repeat-containing protein At1g20230"/>
    <property type="match status" value="2"/>
</dbReference>
<sequence length="818" mass="91761">MIHGSRRLISVPVSVTLRPNLPLRFLFRSSQFCSTVSHYDHQSPIEFGQILFRISSSRNNNNYYYNCTVDKFDHLLQQCTTVQQSKQIHAQIILFGTYGSAFLAARLVSVYSRFGLLSDALEVFRSVPIECNSGVLLWNSILRANIYHGHWEEALSLYMQMRKFGIAPDGFTLPLVLRACASTGNLVLCKNIHSHAVLLGLQFHLHVANQLVNMYGKIGRMDYARQLFDRMPCRTVLSWNTMISGFSLNYDCDGALEMFGRMESEGFEPNLVTWTSLLSAHSRCGQHEEVMRLFDSMRMRSNGSTAEAVAVVLSACANSYSLDKGKEIHGYVITSGFQDYAFVQNSLISMYGKHGDIEDAKKLFSEIKVKSLVSWNAMLSSYVETGFCDEALELFSYLENTEDNQLLGPNLISWSTLIDGLSSKGQRDESLELFRRMLHFGVMPNSITVASILSVCADLAVLGLGKEIHGHVVRSLMDKNILVGNGLVNMYTKCGSLKQGRLVFDKIGSRDVISWNTIIAGYGLHGFGRDSINTFDEMIRAGFKPDGITFVAVLSACSHSGLLNEGRGLFGRMMDEFMILPQMEHYACMVDLLGRGGLLQEASELVKTMPMVPNSCVWGALLNSCRIYGNTEVAKETASQIFSLESETSGSYMLLSNIYAACGRWDDSAEVRVLAKMKGLKKSPGHSWIEVKKKVYMFSSGSSLPPGFQEVYGVLKDLCQYMESKGYIPDKSFVLQDVDEEEKRQILYGHSEKLAIAFGHANIPPSMPIRVMKNLRVCGDCHNWTKFFSKVTTREVIVRDGRRFHHFMDGLCSCNDFW</sequence>
<dbReference type="FunCoup" id="A0A1U8AA64">
    <property type="interactions" value="460"/>
</dbReference>
<dbReference type="PROSITE" id="PS51375">
    <property type="entry name" value="PPR"/>
    <property type="match status" value="6"/>
</dbReference>
<proteinExistence type="inferred from homology"/>
<evidence type="ECO:0000256" key="1">
    <source>
        <dbReference type="ARBA" id="ARBA00022737"/>
    </source>
</evidence>
<dbReference type="NCBIfam" id="TIGR00756">
    <property type="entry name" value="PPR"/>
    <property type="match status" value="6"/>
</dbReference>
<dbReference type="eggNOG" id="KOG4197">
    <property type="taxonomic scope" value="Eukaryota"/>
</dbReference>
<dbReference type="Pfam" id="PF13041">
    <property type="entry name" value="PPR_2"/>
    <property type="match status" value="4"/>
</dbReference>